<feature type="site" description="Important for catalytic activity, responsible for pKa modulation of the active site Glu and correct orientation of both the proton donor and substrate" evidence="5">
    <location>
        <position position="164"/>
    </location>
</feature>
<evidence type="ECO:0000256" key="5">
    <source>
        <dbReference type="PIRSR" id="PIRSR606710-2"/>
    </source>
</evidence>
<dbReference type="Gene3D" id="2.115.10.20">
    <property type="entry name" value="Glycosyl hydrolase domain, family 43"/>
    <property type="match status" value="1"/>
</dbReference>
<keyword evidence="3" id="KW-0326">Glycosidase</keyword>
<protein>
    <submittedName>
        <fullName evidence="8">Xylosidase: arab-like proteininofuranosidase</fullName>
    </submittedName>
</protein>
<dbReference type="InterPro" id="IPR051795">
    <property type="entry name" value="Glycosyl_Hydrlase_43"/>
</dbReference>
<evidence type="ECO:0000256" key="1">
    <source>
        <dbReference type="ARBA" id="ARBA00009865"/>
    </source>
</evidence>
<evidence type="ECO:0000256" key="3">
    <source>
        <dbReference type="ARBA" id="ARBA00023295"/>
    </source>
</evidence>
<feature type="domain" description="Beta-xylosidase C-terminal Concanavalin A-like" evidence="7">
    <location>
        <begin position="369"/>
        <end position="573"/>
    </location>
</feature>
<evidence type="ECO:0000313" key="9">
    <source>
        <dbReference type="Proteomes" id="UP000800097"/>
    </source>
</evidence>
<dbReference type="SUPFAM" id="SSF49899">
    <property type="entry name" value="Concanavalin A-like lectins/glucanases"/>
    <property type="match status" value="1"/>
</dbReference>
<dbReference type="EMBL" id="ML986537">
    <property type="protein sequence ID" value="KAF2271588.1"/>
    <property type="molecule type" value="Genomic_DNA"/>
</dbReference>
<keyword evidence="9" id="KW-1185">Reference proteome</keyword>
<sequence length="613" mass="67898">MAPASSVVSRILLALSLFSGSGWGQDHDLDNLFNPILPGAHPDPSCIHVPKEKTYFCASSSFNIFPGIPIHASKDLKSWKLVGHVLNRPSQLPELAESVGSTSGIWAPTLRYHGGTYYLVTTMVHDKRPELDPSRWDNIIFETDNIWDESTWSDPVHFPFQGYDPSPWWDDNEESHIVAAHAWRVDPGIHMAKVDLKTGKVKSDWKKIWNGTGGLAPEGPRIYKKDGYYYLMIAEGKCGTGKEHKETMARSRNLYGPYDPNPANPVLTNANTGLYLQAVGHADLFQDVDGYWWAAALAVRSGPEYINWPMGRETVLTNVTWDRGAWPVFNSPIHGEIPGLELPEVEGTIPGDGQAAGGEDVLLDFPPGSKLPPHFVYWRPPVKSNYVISPKGHENWLQLKPSKLNLTGIDGNSNGPGGITFVGRRQAHSWAHFQFDLDFRPKNEGEEAGIALFLSQNHHARLGVTLLPQANSTTLVPHFTFRAESHVPVPPPFTQPIPTDWLNDTITLELRAVDQTVYRFSAGPSGRRPWVIPLVDVPAETISWGFTGALMGAYATTNGGNGSTPAYLKRWDYMAVTQLRDCWNETLYNCRNGGCSCFPLPGEGEPAQPVRLV</sequence>
<dbReference type="SUPFAM" id="SSF75005">
    <property type="entry name" value="Arabinanase/levansucrase/invertase"/>
    <property type="match status" value="1"/>
</dbReference>
<evidence type="ECO:0000259" key="7">
    <source>
        <dbReference type="Pfam" id="PF17851"/>
    </source>
</evidence>
<dbReference type="CDD" id="cd18833">
    <property type="entry name" value="GH43_PcXyl-like"/>
    <property type="match status" value="1"/>
</dbReference>
<evidence type="ECO:0000256" key="6">
    <source>
        <dbReference type="SAM" id="SignalP"/>
    </source>
</evidence>
<dbReference type="Gene3D" id="2.60.120.200">
    <property type="match status" value="1"/>
</dbReference>
<comment type="similarity">
    <text evidence="1">Belongs to the glycosyl hydrolase 43 family.</text>
</comment>
<feature type="signal peptide" evidence="6">
    <location>
        <begin position="1"/>
        <end position="24"/>
    </location>
</feature>
<dbReference type="InterPro" id="IPR041542">
    <property type="entry name" value="GH43_C2"/>
</dbReference>
<reference evidence="8" key="1">
    <citation type="journal article" date="2020" name="Stud. Mycol.">
        <title>101 Dothideomycetes genomes: a test case for predicting lifestyles and emergence of pathogens.</title>
        <authorList>
            <person name="Haridas S."/>
            <person name="Albert R."/>
            <person name="Binder M."/>
            <person name="Bloem J."/>
            <person name="Labutti K."/>
            <person name="Salamov A."/>
            <person name="Andreopoulos B."/>
            <person name="Baker S."/>
            <person name="Barry K."/>
            <person name="Bills G."/>
            <person name="Bluhm B."/>
            <person name="Cannon C."/>
            <person name="Castanera R."/>
            <person name="Culley D."/>
            <person name="Daum C."/>
            <person name="Ezra D."/>
            <person name="Gonzalez J."/>
            <person name="Henrissat B."/>
            <person name="Kuo A."/>
            <person name="Liang C."/>
            <person name="Lipzen A."/>
            <person name="Lutzoni F."/>
            <person name="Magnuson J."/>
            <person name="Mondo S."/>
            <person name="Nolan M."/>
            <person name="Ohm R."/>
            <person name="Pangilinan J."/>
            <person name="Park H.-J."/>
            <person name="Ramirez L."/>
            <person name="Alfaro M."/>
            <person name="Sun H."/>
            <person name="Tritt A."/>
            <person name="Yoshinaga Y."/>
            <person name="Zwiers L.-H."/>
            <person name="Turgeon B."/>
            <person name="Goodwin S."/>
            <person name="Spatafora J."/>
            <person name="Crous P."/>
            <person name="Grigoriev I."/>
        </authorList>
    </citation>
    <scope>NUCLEOTIDE SEQUENCE</scope>
    <source>
        <strain evidence="8">CBS 379.55</strain>
    </source>
</reference>
<feature type="active site" description="Proton donor" evidence="4">
    <location>
        <position position="218"/>
    </location>
</feature>
<dbReference type="GO" id="GO:0004553">
    <property type="term" value="F:hydrolase activity, hydrolyzing O-glycosyl compounds"/>
    <property type="evidence" value="ECO:0007669"/>
    <property type="project" value="InterPro"/>
</dbReference>
<dbReference type="Pfam" id="PF04616">
    <property type="entry name" value="Glyco_hydro_43"/>
    <property type="match status" value="1"/>
</dbReference>
<dbReference type="PANTHER" id="PTHR42812:SF17">
    <property type="entry name" value="BETA-XYLOSIDASE C-TERMINAL CONCANAVALIN A-LIKE DOMAIN-CONTAINING PROTEIN-RELATED"/>
    <property type="match status" value="1"/>
</dbReference>
<dbReference type="Pfam" id="PF17851">
    <property type="entry name" value="GH43_C2"/>
    <property type="match status" value="1"/>
</dbReference>
<dbReference type="InterPro" id="IPR023296">
    <property type="entry name" value="Glyco_hydro_beta-prop_sf"/>
</dbReference>
<dbReference type="OrthoDB" id="408373at2759"/>
<dbReference type="RefSeq" id="XP_033649127.1">
    <property type="nucleotide sequence ID" value="XM_033796126.1"/>
</dbReference>
<proteinExistence type="inferred from homology"/>
<dbReference type="Proteomes" id="UP000800097">
    <property type="component" value="Unassembled WGS sequence"/>
</dbReference>
<feature type="active site" description="Proton acceptor" evidence="4">
    <location>
        <position position="43"/>
    </location>
</feature>
<feature type="chain" id="PRO_5025447331" evidence="6">
    <location>
        <begin position="25"/>
        <end position="613"/>
    </location>
</feature>
<dbReference type="PANTHER" id="PTHR42812">
    <property type="entry name" value="BETA-XYLOSIDASE"/>
    <property type="match status" value="1"/>
</dbReference>
<gene>
    <name evidence="8" type="ORF">EI97DRAFT_387535</name>
</gene>
<evidence type="ECO:0000256" key="2">
    <source>
        <dbReference type="ARBA" id="ARBA00022801"/>
    </source>
</evidence>
<keyword evidence="2" id="KW-0378">Hydrolase</keyword>
<dbReference type="InterPro" id="IPR013320">
    <property type="entry name" value="ConA-like_dom_sf"/>
</dbReference>
<dbReference type="AlphaFoldDB" id="A0A6A6J6J3"/>
<keyword evidence="6" id="KW-0732">Signal</keyword>
<evidence type="ECO:0000256" key="4">
    <source>
        <dbReference type="PIRSR" id="PIRSR606710-1"/>
    </source>
</evidence>
<evidence type="ECO:0000313" key="8">
    <source>
        <dbReference type="EMBL" id="KAF2271588.1"/>
    </source>
</evidence>
<dbReference type="InterPro" id="IPR006710">
    <property type="entry name" value="Glyco_hydro_43"/>
</dbReference>
<name>A0A6A6J6J3_WESOR</name>
<organism evidence="8 9">
    <name type="scientific">Westerdykella ornata</name>
    <dbReference type="NCBI Taxonomy" id="318751"/>
    <lineage>
        <taxon>Eukaryota</taxon>
        <taxon>Fungi</taxon>
        <taxon>Dikarya</taxon>
        <taxon>Ascomycota</taxon>
        <taxon>Pezizomycotina</taxon>
        <taxon>Dothideomycetes</taxon>
        <taxon>Pleosporomycetidae</taxon>
        <taxon>Pleosporales</taxon>
        <taxon>Sporormiaceae</taxon>
        <taxon>Westerdykella</taxon>
    </lineage>
</organism>
<dbReference type="GeneID" id="54549301"/>
<accession>A0A6A6J6J3</accession>
<dbReference type="GO" id="GO:0005975">
    <property type="term" value="P:carbohydrate metabolic process"/>
    <property type="evidence" value="ECO:0007669"/>
    <property type="project" value="InterPro"/>
</dbReference>